<evidence type="ECO:0000256" key="1">
    <source>
        <dbReference type="ARBA" id="ARBA00022485"/>
    </source>
</evidence>
<protein>
    <recommendedName>
        <fullName evidence="6">Aminodeoxyfutalosine synthase</fullName>
        <shortName evidence="6">AFL synthase</shortName>
        <shortName evidence="6">Aminofutalosine synthase</shortName>
        <ecNumber evidence="6">2.5.1.120</ecNumber>
    </recommendedName>
    <alternativeName>
        <fullName evidence="6">Menaquinone biosynthetic enzyme MqnE</fullName>
    </alternativeName>
</protein>
<dbReference type="AlphaFoldDB" id="A0AAJ5ZFS9"/>
<dbReference type="Proteomes" id="UP001219901">
    <property type="component" value="Chromosome"/>
</dbReference>
<feature type="binding site" evidence="8">
    <location>
        <position position="89"/>
    </location>
    <ligand>
        <name>S-adenosyl-L-methionine</name>
        <dbReference type="ChEBI" id="CHEBI:59789"/>
    </ligand>
</feature>
<dbReference type="GO" id="GO:0009234">
    <property type="term" value="P:menaquinone biosynthetic process"/>
    <property type="evidence" value="ECO:0007669"/>
    <property type="project" value="UniProtKB-UniRule"/>
</dbReference>
<dbReference type="SFLD" id="SFLDF00343">
    <property type="entry name" value="aminofutalosine_synthase_(mqnE"/>
    <property type="match status" value="1"/>
</dbReference>
<proteinExistence type="inferred from homology"/>
<dbReference type="InterPro" id="IPR020050">
    <property type="entry name" value="FO_synthase_su2"/>
</dbReference>
<evidence type="ECO:0000256" key="5">
    <source>
        <dbReference type="ARBA" id="ARBA00023014"/>
    </source>
</evidence>
<feature type="binding site" evidence="6 7">
    <location>
        <position position="90"/>
    </location>
    <ligand>
        <name>[4Fe-4S] cluster</name>
        <dbReference type="ChEBI" id="CHEBI:49883"/>
        <note>4Fe-4S-S-AdoMet</note>
    </ligand>
</feature>
<evidence type="ECO:0000256" key="3">
    <source>
        <dbReference type="ARBA" id="ARBA00022723"/>
    </source>
</evidence>
<dbReference type="HAMAP" id="MF_00993">
    <property type="entry name" value="MqnE"/>
    <property type="match status" value="1"/>
</dbReference>
<feature type="binding site" evidence="6 7">
    <location>
        <position position="83"/>
    </location>
    <ligand>
        <name>[4Fe-4S] cluster</name>
        <dbReference type="ChEBI" id="CHEBI:49883"/>
        <note>4Fe-4S-S-AdoMet</note>
    </ligand>
</feature>
<dbReference type="PANTHER" id="PTHR43076:SF7">
    <property type="entry name" value="AMINODEOXYFUTALOSINE SYNTHASE"/>
    <property type="match status" value="1"/>
</dbReference>
<keyword evidence="12" id="KW-1185">Reference proteome</keyword>
<dbReference type="RefSeq" id="WP_342822847.1">
    <property type="nucleotide sequence ID" value="NZ_CP046146.1"/>
</dbReference>
<comment type="cofactor">
    <cofactor evidence="6 7">
        <name>[4Fe-4S] cluster</name>
        <dbReference type="ChEBI" id="CHEBI:49883"/>
    </cofactor>
    <text evidence="6 7">Binds 1 [4Fe-4S] cluster. The cluster is coordinated with 3 cysteines and an exchangeable S-adenosyl-L-methionine.</text>
</comment>
<comment type="pathway">
    <text evidence="6">Quinol/quinone metabolism; menaquinone biosynthesis.</text>
</comment>
<reference evidence="11" key="2">
    <citation type="journal article" date="2023" name="Nat. Commun.">
        <title>Cultivation of marine bacteria of the SAR202 clade.</title>
        <authorList>
            <person name="Lim Y."/>
            <person name="Seo J.H."/>
            <person name="Giovannoni S.J."/>
            <person name="Kang I."/>
            <person name="Cho J.C."/>
        </authorList>
    </citation>
    <scope>NUCLEOTIDE SEQUENCE</scope>
    <source>
        <strain evidence="11">JH1073</strain>
    </source>
</reference>
<dbReference type="GO" id="GO:0102573">
    <property type="term" value="F:aminodeoxyfutalosine synthase activity"/>
    <property type="evidence" value="ECO:0007669"/>
    <property type="project" value="UniProtKB-EC"/>
</dbReference>
<dbReference type="SMART" id="SM00729">
    <property type="entry name" value="Elp3"/>
    <property type="match status" value="1"/>
</dbReference>
<evidence type="ECO:0000256" key="6">
    <source>
        <dbReference type="HAMAP-Rule" id="MF_00993"/>
    </source>
</evidence>
<reference evidence="12 13" key="1">
    <citation type="submission" date="2019-11" db="EMBL/GenBank/DDBJ databases">
        <authorList>
            <person name="Cho J.-C."/>
        </authorList>
    </citation>
    <scope>NUCLEOTIDE SEQUENCE [LARGE SCALE GENOMIC DNA]</scope>
    <source>
        <strain evidence="11 12">JH1073</strain>
        <strain evidence="10 13">JH702</strain>
    </source>
</reference>
<dbReference type="EC" id="2.5.1.120" evidence="6"/>
<evidence type="ECO:0000313" key="10">
    <source>
        <dbReference type="EMBL" id="MDG0865972.1"/>
    </source>
</evidence>
<comment type="catalytic activity">
    <reaction evidence="6">
        <text>3-[(1-carboxyvinyl)-oxy]benzoate + S-adenosyl-L-methionine + H2O = 6-amino-6-deoxyfutalosine + hydrogencarbonate + L-methionine + H(+)</text>
        <dbReference type="Rhea" id="RHEA:33075"/>
        <dbReference type="ChEBI" id="CHEBI:15377"/>
        <dbReference type="ChEBI" id="CHEBI:15378"/>
        <dbReference type="ChEBI" id="CHEBI:17544"/>
        <dbReference type="ChEBI" id="CHEBI:57844"/>
        <dbReference type="ChEBI" id="CHEBI:59789"/>
        <dbReference type="ChEBI" id="CHEBI:64286"/>
        <dbReference type="ChEBI" id="CHEBI:76981"/>
        <dbReference type="EC" id="2.5.1.120"/>
    </reaction>
</comment>
<accession>A0AAJ5ZFS9</accession>
<dbReference type="InterPro" id="IPR013785">
    <property type="entry name" value="Aldolase_TIM"/>
</dbReference>
<dbReference type="Pfam" id="PF04055">
    <property type="entry name" value="Radical_SAM"/>
    <property type="match status" value="1"/>
</dbReference>
<evidence type="ECO:0000256" key="7">
    <source>
        <dbReference type="PIRSR" id="PIRSR004762-1"/>
    </source>
</evidence>
<comment type="function">
    <text evidence="6">Radical SAM enzyme that catalyzes the addition of the adenosyl radical to the double bond of 3-[(1-carboxyvinyl)oxy]benzoate, leading to aminodeoxyfutalosine (AFL), a key intermediate in the formation of menaquinone (MK, vitamin K2) from chorismate.</text>
</comment>
<gene>
    <name evidence="6 11" type="primary">mqnE</name>
    <name evidence="10" type="ORF">GKO46_02665</name>
    <name evidence="11" type="ORF">GKO48_06595</name>
</gene>
<keyword evidence="6" id="KW-0808">Transferase</keyword>
<dbReference type="NCBIfam" id="TIGR00423">
    <property type="entry name" value="CofH family radical SAM protein"/>
    <property type="match status" value="1"/>
</dbReference>
<dbReference type="PIRSF" id="PIRSF004762">
    <property type="entry name" value="CHP00423"/>
    <property type="match status" value="1"/>
</dbReference>
<dbReference type="SUPFAM" id="SSF102114">
    <property type="entry name" value="Radical SAM enzymes"/>
    <property type="match status" value="1"/>
</dbReference>
<evidence type="ECO:0000313" key="13">
    <source>
        <dbReference type="Proteomes" id="UP001321249"/>
    </source>
</evidence>
<dbReference type="InterPro" id="IPR022432">
    <property type="entry name" value="MqnE"/>
</dbReference>
<comment type="similarity">
    <text evidence="6">Belongs to the radical SAM superfamily. MqnE family.</text>
</comment>
<keyword evidence="4 6" id="KW-0408">Iron</keyword>
<evidence type="ECO:0000313" key="11">
    <source>
        <dbReference type="EMBL" id="WFG39299.1"/>
    </source>
</evidence>
<dbReference type="PANTHER" id="PTHR43076">
    <property type="entry name" value="FO SYNTHASE (COFH)"/>
    <property type="match status" value="1"/>
</dbReference>
<evidence type="ECO:0000256" key="4">
    <source>
        <dbReference type="ARBA" id="ARBA00023004"/>
    </source>
</evidence>
<keyword evidence="6" id="KW-0474">Menaquinone biosynthesis</keyword>
<keyword evidence="1 6" id="KW-0004">4Fe-4S</keyword>
<reference evidence="12" key="3">
    <citation type="submission" date="2023-06" db="EMBL/GenBank/DDBJ databases">
        <title>Pangenomics reveal diversification of enzyme families and niche specialization in globally abundant SAR202 bacteria.</title>
        <authorList>
            <person name="Saw J.H.W."/>
        </authorList>
    </citation>
    <scope>NUCLEOTIDE SEQUENCE [LARGE SCALE GENOMIC DNA]</scope>
    <source>
        <strain evidence="12">JH1073</strain>
    </source>
</reference>
<feature type="binding site" evidence="8">
    <location>
        <position position="191"/>
    </location>
    <ligand>
        <name>S-adenosyl-L-methionine</name>
        <dbReference type="ChEBI" id="CHEBI:59789"/>
    </ligand>
</feature>
<dbReference type="InterPro" id="IPR058240">
    <property type="entry name" value="rSAM_sf"/>
</dbReference>
<organism evidence="11 12">
    <name type="scientific">Candidatus Lucifugimonas marina</name>
    <dbReference type="NCBI Taxonomy" id="3038979"/>
    <lineage>
        <taxon>Bacteria</taxon>
        <taxon>Bacillati</taxon>
        <taxon>Chloroflexota</taxon>
        <taxon>Dehalococcoidia</taxon>
        <taxon>SAR202 cluster</taxon>
        <taxon>Candidatus Lucifugimonadales</taxon>
        <taxon>Candidatus Lucifugimonadaceae</taxon>
        <taxon>Candidatus Lucifugimonas</taxon>
    </lineage>
</organism>
<dbReference type="InterPro" id="IPR045567">
    <property type="entry name" value="CofH/MnqC-like_C"/>
</dbReference>
<evidence type="ECO:0000256" key="2">
    <source>
        <dbReference type="ARBA" id="ARBA00022691"/>
    </source>
</evidence>
<dbReference type="GO" id="GO:0044689">
    <property type="term" value="F:7,8-didemethyl-8-hydroxy-5-deazariboflavin synthase activity"/>
    <property type="evidence" value="ECO:0007669"/>
    <property type="project" value="TreeGrafter"/>
</dbReference>
<feature type="domain" description="Radical SAM core" evidence="9">
    <location>
        <begin position="69"/>
        <end position="303"/>
    </location>
</feature>
<keyword evidence="5 6" id="KW-0411">Iron-sulfur</keyword>
<dbReference type="InterPro" id="IPR006638">
    <property type="entry name" value="Elp3/MiaA/NifB-like_rSAM"/>
</dbReference>
<dbReference type="NCBIfam" id="TIGR03700">
    <property type="entry name" value="mena_SCO4494"/>
    <property type="match status" value="1"/>
</dbReference>
<dbReference type="GO" id="GO:0005506">
    <property type="term" value="F:iron ion binding"/>
    <property type="evidence" value="ECO:0007669"/>
    <property type="project" value="UniProtKB-UniRule"/>
</dbReference>
<dbReference type="SFLD" id="SFLDG01389">
    <property type="entry name" value="menaquinone_synthsis_involved"/>
    <property type="match status" value="1"/>
</dbReference>
<sequence>MVPILEVADPNLQVDLNISDKRLFPIWDKVQAGERLSTSEGVTLLESDDLAGVGRMADFAKKRLTGDKVYFVLNRHVNPTNICVLSCKFCDFAKKPGDKDAYEMSIEEILDHVDEDIHEIHIVGGHHPTWPFEYYVEMVKAIHEKAPHVQIKGFTASEIDYFQRRWKVSPEESLAILKEAGLQSMPGGGAEVFSSRVHKILLPGKANADRWAEIHKTAHRMDIPTNCTLLYGHIETYEERIEHLIRLRNIQDETGGFLAFIPLEYQVGMTKLRPRHTPAMDDLKMIAAARLMLDNIKYIKSYWVMLGAATASIGLNFGANDLDGTIGKERIAHAALAESPAGQARESMASSIRDARRIPVERDALYNEIKVYDY</sequence>
<dbReference type="Gene3D" id="3.20.20.70">
    <property type="entry name" value="Aldolase class I"/>
    <property type="match status" value="1"/>
</dbReference>
<dbReference type="PROSITE" id="PS51918">
    <property type="entry name" value="RADICAL_SAM"/>
    <property type="match status" value="1"/>
</dbReference>
<dbReference type="CDD" id="cd01335">
    <property type="entry name" value="Radical_SAM"/>
    <property type="match status" value="1"/>
</dbReference>
<dbReference type="SFLD" id="SFLDG01064">
    <property type="entry name" value="F420__menaquinone_cofactor_bio"/>
    <property type="match status" value="1"/>
</dbReference>
<feature type="binding site" evidence="6 7">
    <location>
        <position position="87"/>
    </location>
    <ligand>
        <name>[4Fe-4S] cluster</name>
        <dbReference type="ChEBI" id="CHEBI:49883"/>
        <note>4Fe-4S-S-AdoMet</note>
    </ligand>
</feature>
<keyword evidence="3 6" id="KW-0479">Metal-binding</keyword>
<dbReference type="GO" id="GO:0051539">
    <property type="term" value="F:4 iron, 4 sulfur cluster binding"/>
    <property type="evidence" value="ECO:0007669"/>
    <property type="project" value="UniProtKB-KW"/>
</dbReference>
<dbReference type="SFLD" id="SFLDS00029">
    <property type="entry name" value="Radical_SAM"/>
    <property type="match status" value="1"/>
</dbReference>
<dbReference type="EMBL" id="CP046147">
    <property type="protein sequence ID" value="WFG39299.1"/>
    <property type="molecule type" value="Genomic_DNA"/>
</dbReference>
<dbReference type="InterPro" id="IPR034405">
    <property type="entry name" value="F420"/>
</dbReference>
<keyword evidence="2 6" id="KW-0949">S-adenosyl-L-methionine</keyword>
<dbReference type="Proteomes" id="UP001321249">
    <property type="component" value="Unassembled WGS sequence"/>
</dbReference>
<evidence type="ECO:0000313" key="12">
    <source>
        <dbReference type="Proteomes" id="UP001219901"/>
    </source>
</evidence>
<dbReference type="Pfam" id="PF19288">
    <property type="entry name" value="CofH_C"/>
    <property type="match status" value="1"/>
</dbReference>
<evidence type="ECO:0000256" key="8">
    <source>
        <dbReference type="PIRSR" id="PIRSR004762-2"/>
    </source>
</evidence>
<dbReference type="EMBL" id="WMBE01000001">
    <property type="protein sequence ID" value="MDG0865972.1"/>
    <property type="molecule type" value="Genomic_DNA"/>
</dbReference>
<evidence type="ECO:0000259" key="9">
    <source>
        <dbReference type="PROSITE" id="PS51918"/>
    </source>
</evidence>
<dbReference type="InterPro" id="IPR007197">
    <property type="entry name" value="rSAM"/>
</dbReference>
<name>A0AAJ5ZFS9_9CHLR</name>